<feature type="compositionally biased region" description="Polar residues" evidence="1">
    <location>
        <begin position="10"/>
        <end position="26"/>
    </location>
</feature>
<proteinExistence type="predicted"/>
<name>A0A914HU43_GLORO</name>
<protein>
    <submittedName>
        <fullName evidence="3">Uncharacterized protein</fullName>
    </submittedName>
</protein>
<feature type="region of interest" description="Disordered" evidence="1">
    <location>
        <begin position="41"/>
        <end position="69"/>
    </location>
</feature>
<feature type="compositionally biased region" description="Basic and acidic residues" evidence="1">
    <location>
        <begin position="44"/>
        <end position="54"/>
    </location>
</feature>
<evidence type="ECO:0000313" key="2">
    <source>
        <dbReference type="Proteomes" id="UP000887572"/>
    </source>
</evidence>
<accession>A0A914HU43</accession>
<keyword evidence="2" id="KW-1185">Reference proteome</keyword>
<reference evidence="3" key="1">
    <citation type="submission" date="2022-11" db="UniProtKB">
        <authorList>
            <consortium name="WormBaseParasite"/>
        </authorList>
    </citation>
    <scope>IDENTIFICATION</scope>
</reference>
<dbReference type="Proteomes" id="UP000887572">
    <property type="component" value="Unplaced"/>
</dbReference>
<organism evidence="2 3">
    <name type="scientific">Globodera rostochiensis</name>
    <name type="common">Golden nematode worm</name>
    <name type="synonym">Heterodera rostochiensis</name>
    <dbReference type="NCBI Taxonomy" id="31243"/>
    <lineage>
        <taxon>Eukaryota</taxon>
        <taxon>Metazoa</taxon>
        <taxon>Ecdysozoa</taxon>
        <taxon>Nematoda</taxon>
        <taxon>Chromadorea</taxon>
        <taxon>Rhabditida</taxon>
        <taxon>Tylenchina</taxon>
        <taxon>Tylenchomorpha</taxon>
        <taxon>Tylenchoidea</taxon>
        <taxon>Heteroderidae</taxon>
        <taxon>Heteroderinae</taxon>
        <taxon>Globodera</taxon>
    </lineage>
</organism>
<dbReference type="AlphaFoldDB" id="A0A914HU43"/>
<evidence type="ECO:0000256" key="1">
    <source>
        <dbReference type="SAM" id="MobiDB-lite"/>
    </source>
</evidence>
<feature type="region of interest" description="Disordered" evidence="1">
    <location>
        <begin position="1"/>
        <end position="28"/>
    </location>
</feature>
<feature type="compositionally biased region" description="Polar residues" evidence="1">
    <location>
        <begin position="59"/>
        <end position="69"/>
    </location>
</feature>
<sequence>MASSSSSSSAPSIFCTSNSTSPSATPLVNAMDDGRIGWIGRNGAKRDVKDDATRAKGSCASSTANQKDR</sequence>
<evidence type="ECO:0000313" key="3">
    <source>
        <dbReference type="WBParaSite" id="Gr19_v10_g4213.t1"/>
    </source>
</evidence>
<dbReference type="WBParaSite" id="Gr19_v10_g4213.t1">
    <property type="protein sequence ID" value="Gr19_v10_g4213.t1"/>
    <property type="gene ID" value="Gr19_v10_g4213"/>
</dbReference>